<gene>
    <name evidence="1" type="ORF">NJ959_02495</name>
</gene>
<evidence type="ECO:0000313" key="1">
    <source>
        <dbReference type="EMBL" id="MCP2727341.1"/>
    </source>
</evidence>
<proteinExistence type="predicted"/>
<name>A0AAE3GNZ1_9CYAN</name>
<dbReference type="AlphaFoldDB" id="A0AAE3GNZ1"/>
<evidence type="ECO:0000313" key="2">
    <source>
        <dbReference type="Proteomes" id="UP001204953"/>
    </source>
</evidence>
<dbReference type="Proteomes" id="UP001204953">
    <property type="component" value="Unassembled WGS sequence"/>
</dbReference>
<accession>A0AAE3GNZ1</accession>
<protein>
    <submittedName>
        <fullName evidence="1">Uncharacterized protein</fullName>
    </submittedName>
</protein>
<keyword evidence="2" id="KW-1185">Reference proteome</keyword>
<reference evidence="1" key="1">
    <citation type="submission" date="2022-06" db="EMBL/GenBank/DDBJ databases">
        <title>New cyanobacteria of genus Symplocastrum in benthos of Lake Baikal.</title>
        <authorList>
            <person name="Sorokovikova E."/>
            <person name="Tikhonova I."/>
            <person name="Krasnopeev A."/>
            <person name="Evseev P."/>
            <person name="Gladkikh A."/>
            <person name="Belykh O."/>
        </authorList>
    </citation>
    <scope>NUCLEOTIDE SEQUENCE</scope>
    <source>
        <strain evidence="1">BBK-W-15</strain>
    </source>
</reference>
<dbReference type="RefSeq" id="WP_254010159.1">
    <property type="nucleotide sequence ID" value="NZ_JAMZMM010000012.1"/>
</dbReference>
<organism evidence="1 2">
    <name type="scientific">Limnofasciculus baicalensis BBK-W-15</name>
    <dbReference type="NCBI Taxonomy" id="2699891"/>
    <lineage>
        <taxon>Bacteria</taxon>
        <taxon>Bacillati</taxon>
        <taxon>Cyanobacteriota</taxon>
        <taxon>Cyanophyceae</taxon>
        <taxon>Coleofasciculales</taxon>
        <taxon>Coleofasciculaceae</taxon>
        <taxon>Limnofasciculus</taxon>
        <taxon>Limnofasciculus baicalensis</taxon>
    </lineage>
</organism>
<dbReference type="EMBL" id="JAMZMM010000012">
    <property type="protein sequence ID" value="MCP2727341.1"/>
    <property type="molecule type" value="Genomic_DNA"/>
</dbReference>
<sequence length="122" mass="12908">MAEPTLSIFGEGTTQDENFLNISKAGLAAKIAAIALSEGEDAAFTPSSINSTESIVACILMCLAAEMTQEKRTADKQNVQIVVTSSGKSLDALQAGEESLVFSYRIECYQPVNLPGLNPASY</sequence>
<comment type="caution">
    <text evidence="1">The sequence shown here is derived from an EMBL/GenBank/DDBJ whole genome shotgun (WGS) entry which is preliminary data.</text>
</comment>